<accession>A0A6J5UBL1</accession>
<sequence length="100" mass="10387">MSLGVETEPTYPNALLKCHCSHCPPYPPTTSPPRVLTCPSSSQDVWSVGGLSLPPLPPRSLASLSTVAPPPPPSTFSHDPGLAVARAIGPPPAQLECWAP</sequence>
<dbReference type="AlphaFoldDB" id="A0A6J5UBL1"/>
<name>A0A6J5UBL1_PRUAR</name>
<reference evidence="2 3" key="1">
    <citation type="submission" date="2020-05" db="EMBL/GenBank/DDBJ databases">
        <authorList>
            <person name="Campoy J."/>
            <person name="Schneeberger K."/>
            <person name="Spophaly S."/>
        </authorList>
    </citation>
    <scope>NUCLEOTIDE SEQUENCE [LARGE SCALE GENOMIC DNA]</scope>
    <source>
        <strain evidence="2">PruArmRojPasFocal</strain>
    </source>
</reference>
<evidence type="ECO:0000256" key="1">
    <source>
        <dbReference type="SAM" id="MobiDB-lite"/>
    </source>
</evidence>
<gene>
    <name evidence="2" type="ORF">CURHAP_LOCUS22021</name>
</gene>
<dbReference type="EMBL" id="CAEKDK010000003">
    <property type="protein sequence ID" value="CAB4273826.1"/>
    <property type="molecule type" value="Genomic_DNA"/>
</dbReference>
<feature type="region of interest" description="Disordered" evidence="1">
    <location>
        <begin position="62"/>
        <end position="81"/>
    </location>
</feature>
<evidence type="ECO:0000313" key="2">
    <source>
        <dbReference type="EMBL" id="CAB4273826.1"/>
    </source>
</evidence>
<evidence type="ECO:0000313" key="3">
    <source>
        <dbReference type="Proteomes" id="UP000507222"/>
    </source>
</evidence>
<protein>
    <submittedName>
        <fullName evidence="2">Uncharacterized protein</fullName>
    </submittedName>
</protein>
<dbReference type="Proteomes" id="UP000507222">
    <property type="component" value="Unassembled WGS sequence"/>
</dbReference>
<organism evidence="2 3">
    <name type="scientific">Prunus armeniaca</name>
    <name type="common">Apricot</name>
    <name type="synonym">Armeniaca vulgaris</name>
    <dbReference type="NCBI Taxonomy" id="36596"/>
    <lineage>
        <taxon>Eukaryota</taxon>
        <taxon>Viridiplantae</taxon>
        <taxon>Streptophyta</taxon>
        <taxon>Embryophyta</taxon>
        <taxon>Tracheophyta</taxon>
        <taxon>Spermatophyta</taxon>
        <taxon>Magnoliopsida</taxon>
        <taxon>eudicotyledons</taxon>
        <taxon>Gunneridae</taxon>
        <taxon>Pentapetalae</taxon>
        <taxon>rosids</taxon>
        <taxon>fabids</taxon>
        <taxon>Rosales</taxon>
        <taxon>Rosaceae</taxon>
        <taxon>Amygdaloideae</taxon>
        <taxon>Amygdaleae</taxon>
        <taxon>Prunus</taxon>
    </lineage>
</organism>
<proteinExistence type="predicted"/>